<dbReference type="GO" id="GO:0046872">
    <property type="term" value="F:metal ion binding"/>
    <property type="evidence" value="ECO:0007669"/>
    <property type="project" value="UniProtKB-KW"/>
</dbReference>
<dbReference type="NCBIfam" id="TIGR01207">
    <property type="entry name" value="rmlA"/>
    <property type="match status" value="1"/>
</dbReference>
<evidence type="ECO:0000256" key="7">
    <source>
        <dbReference type="ARBA" id="ARBA00022842"/>
    </source>
</evidence>
<evidence type="ECO:0000313" key="11">
    <source>
        <dbReference type="EMBL" id="AIW62980.1"/>
    </source>
</evidence>
<comment type="cofactor">
    <cofactor evidence="1">
        <name>Mg(2+)</name>
        <dbReference type="ChEBI" id="CHEBI:18420"/>
    </cofactor>
</comment>
<dbReference type="Gene3D" id="3.90.550.10">
    <property type="entry name" value="Spore Coat Polysaccharide Biosynthesis Protein SpsA, Chain A"/>
    <property type="match status" value="1"/>
</dbReference>
<dbReference type="Pfam" id="PF00483">
    <property type="entry name" value="NTP_transferase"/>
    <property type="match status" value="1"/>
</dbReference>
<sequence length="293" mass="32797">MRGILLAGGTGSRLWPVTRAVSKQLMPVFDKPMIYYPLSTLVMAGISEIMVITTPEEGRQFRRLLGDGSQWGLRLSYATQQRPEGIAQAFIIADDFLDGRPVALILGDNLFHGAGLGRQLRDNAEVTGGRVFAYPVANPQAYGVVEFDRTGRVLSIQEKPARPRSRYAVPGLYFFDGDVAKIAKNLRPSARGELEITAINQEYLRRGELHVTVLDRSTVWLDTGTFSDLVHAAEYVRVIEERQSLKVGCVEEAAWRAGLIDDDRLRELAEPLRRSGYGDYLLRLLDEHMTTYP</sequence>
<dbReference type="SUPFAM" id="SSF53448">
    <property type="entry name" value="Nucleotide-diphospho-sugar transferases"/>
    <property type="match status" value="1"/>
</dbReference>
<dbReference type="PANTHER" id="PTHR43532">
    <property type="entry name" value="GLUCOSE-1-PHOSPHATE THYMIDYLYLTRANSFERASE"/>
    <property type="match status" value="1"/>
</dbReference>
<evidence type="ECO:0000256" key="9">
    <source>
        <dbReference type="RuleBase" id="RU003706"/>
    </source>
</evidence>
<protein>
    <recommendedName>
        <fullName evidence="3 9">Glucose-1-phosphate thymidylyltransferase</fullName>
        <ecNumber evidence="3 9">2.7.7.24</ecNumber>
    </recommendedName>
</protein>
<evidence type="ECO:0000259" key="10">
    <source>
        <dbReference type="Pfam" id="PF00483"/>
    </source>
</evidence>
<dbReference type="EMBL" id="KJ440489">
    <property type="protein sequence ID" value="AIW62980.1"/>
    <property type="molecule type" value="Genomic_DNA"/>
</dbReference>
<keyword evidence="6 9" id="KW-0479">Metal-binding</keyword>
<evidence type="ECO:0000256" key="4">
    <source>
        <dbReference type="ARBA" id="ARBA00022679"/>
    </source>
</evidence>
<feature type="domain" description="Nucleotidyl transferase" evidence="10">
    <location>
        <begin position="3"/>
        <end position="235"/>
    </location>
</feature>
<evidence type="ECO:0000256" key="1">
    <source>
        <dbReference type="ARBA" id="ARBA00001946"/>
    </source>
</evidence>
<proteinExistence type="inferred from homology"/>
<accession>A0A0C4S524</accession>
<dbReference type="InterPro" id="IPR029044">
    <property type="entry name" value="Nucleotide-diphossugar_trans"/>
</dbReference>
<dbReference type="CDD" id="cd02538">
    <property type="entry name" value="G1P_TT_short"/>
    <property type="match status" value="1"/>
</dbReference>
<comment type="catalytic activity">
    <reaction evidence="8 9">
        <text>dTTP + alpha-D-glucose 1-phosphate + H(+) = dTDP-alpha-D-glucose + diphosphate</text>
        <dbReference type="Rhea" id="RHEA:15225"/>
        <dbReference type="ChEBI" id="CHEBI:15378"/>
        <dbReference type="ChEBI" id="CHEBI:33019"/>
        <dbReference type="ChEBI" id="CHEBI:37568"/>
        <dbReference type="ChEBI" id="CHEBI:57477"/>
        <dbReference type="ChEBI" id="CHEBI:58601"/>
        <dbReference type="EC" id="2.7.7.24"/>
    </reaction>
</comment>
<evidence type="ECO:0000256" key="5">
    <source>
        <dbReference type="ARBA" id="ARBA00022695"/>
    </source>
</evidence>
<reference evidence="11" key="1">
    <citation type="submission" date="2014-02" db="EMBL/GenBank/DDBJ databases">
        <title>Arenimycins C and D, pentangular polyphenols produced by an eDNA-derived gene cluster.</title>
        <authorList>
            <person name="Kang H.-S."/>
            <person name="Brady S.F."/>
        </authorList>
    </citation>
    <scope>NUCLEOTIDE SEQUENCE</scope>
</reference>
<dbReference type="InterPro" id="IPR005835">
    <property type="entry name" value="NTP_transferase_dom"/>
</dbReference>
<evidence type="ECO:0000256" key="6">
    <source>
        <dbReference type="ARBA" id="ARBA00022723"/>
    </source>
</evidence>
<comment type="function">
    <text evidence="9">Catalyzes the formation of dTDP-glucose, from dTTP and glucose 1-phosphate, as well as its pyrophosphorolysis.</text>
</comment>
<keyword evidence="5 9" id="KW-0548">Nucleotidyltransferase</keyword>
<name>A0A0C4S524_9BACT</name>
<keyword evidence="7 9" id="KW-0460">Magnesium</keyword>
<dbReference type="EC" id="2.7.7.24" evidence="3 9"/>
<dbReference type="GO" id="GO:0008879">
    <property type="term" value="F:glucose-1-phosphate thymidylyltransferase activity"/>
    <property type="evidence" value="ECO:0007669"/>
    <property type="project" value="UniProtKB-EC"/>
</dbReference>
<comment type="similarity">
    <text evidence="2 9">Belongs to the glucose-1-phosphate thymidylyltransferase family.</text>
</comment>
<dbReference type="InterPro" id="IPR005907">
    <property type="entry name" value="G1P_thy_trans_s"/>
</dbReference>
<dbReference type="AlphaFoldDB" id="A0A0C4S524"/>
<gene>
    <name evidence="11" type="primary">arn1</name>
</gene>
<keyword evidence="4 9" id="KW-0808">Transferase</keyword>
<organism evidence="11">
    <name type="scientific">uncultured bacterium BAC-AB1442/1414/561</name>
    <dbReference type="NCBI Taxonomy" id="1562172"/>
    <lineage>
        <taxon>Bacteria</taxon>
        <taxon>environmental samples</taxon>
    </lineage>
</organism>
<dbReference type="PANTHER" id="PTHR43532:SF1">
    <property type="entry name" value="GLUCOSE-1-PHOSPHATE THYMIDYLYLTRANSFERASE 1"/>
    <property type="match status" value="1"/>
</dbReference>
<evidence type="ECO:0000256" key="2">
    <source>
        <dbReference type="ARBA" id="ARBA00010480"/>
    </source>
</evidence>
<evidence type="ECO:0000256" key="3">
    <source>
        <dbReference type="ARBA" id="ARBA00012461"/>
    </source>
</evidence>
<dbReference type="FunFam" id="3.90.550.10:FF:000023">
    <property type="entry name" value="Glucose-1-phosphate thymidylyltransferase"/>
    <property type="match status" value="1"/>
</dbReference>
<evidence type="ECO:0000256" key="8">
    <source>
        <dbReference type="ARBA" id="ARBA00049336"/>
    </source>
</evidence>